<dbReference type="InterPro" id="IPR022770">
    <property type="entry name" value="IucA/IucC-like_C"/>
</dbReference>
<proteinExistence type="inferred from homology"/>
<gene>
    <name evidence="6" type="ORF">AAFH96_12010</name>
</gene>
<dbReference type="Pfam" id="PF06276">
    <property type="entry name" value="FhuF"/>
    <property type="match status" value="1"/>
</dbReference>
<evidence type="ECO:0000259" key="5">
    <source>
        <dbReference type="Pfam" id="PF06276"/>
    </source>
</evidence>
<evidence type="ECO:0000259" key="4">
    <source>
        <dbReference type="Pfam" id="PF04183"/>
    </source>
</evidence>
<feature type="domain" description="Aerobactin siderophore biosynthesis IucA/IucC N-terminal" evidence="4">
    <location>
        <begin position="235"/>
        <end position="365"/>
    </location>
</feature>
<dbReference type="PANTHER" id="PTHR34384">
    <property type="entry name" value="L-2,3-DIAMINOPROPANOATE--CITRATE LIGASE"/>
    <property type="match status" value="1"/>
</dbReference>
<evidence type="ECO:0000256" key="3">
    <source>
        <dbReference type="SAM" id="MobiDB-lite"/>
    </source>
</evidence>
<dbReference type="RefSeq" id="WP_375734169.1">
    <property type="nucleotide sequence ID" value="NZ_JBCGDC010000027.1"/>
</dbReference>
<feature type="region of interest" description="Disordered" evidence="3">
    <location>
        <begin position="1"/>
        <end position="27"/>
    </location>
</feature>
<dbReference type="InterPro" id="IPR007310">
    <property type="entry name" value="Aerobactin_biosyn_IucA/IucC_N"/>
</dbReference>
<dbReference type="InterPro" id="IPR037455">
    <property type="entry name" value="LucA/IucC-like"/>
</dbReference>
<reference evidence="6 7" key="1">
    <citation type="submission" date="2024-04" db="EMBL/GenBank/DDBJ databases">
        <title>Polymorphospora sp. isolated from Baiyangdian Lake in Xiong'an New Area.</title>
        <authorList>
            <person name="Zhang X."/>
            <person name="Liu J."/>
        </authorList>
    </citation>
    <scope>NUCLEOTIDE SEQUENCE [LARGE SCALE GENOMIC DNA]</scope>
    <source>
        <strain evidence="6 7">2-325</strain>
    </source>
</reference>
<dbReference type="Gene3D" id="1.10.510.40">
    <property type="match status" value="1"/>
</dbReference>
<dbReference type="Pfam" id="PF04183">
    <property type="entry name" value="IucA_IucC"/>
    <property type="match status" value="2"/>
</dbReference>
<evidence type="ECO:0000256" key="2">
    <source>
        <dbReference type="ARBA" id="ARBA00007832"/>
    </source>
</evidence>
<name>A0ABV5CP89_9ACTN</name>
<evidence type="ECO:0000256" key="1">
    <source>
        <dbReference type="ARBA" id="ARBA00004924"/>
    </source>
</evidence>
<keyword evidence="7" id="KW-1185">Reference proteome</keyword>
<comment type="pathway">
    <text evidence="1">Siderophore biosynthesis.</text>
</comment>
<organism evidence="6 7">
    <name type="scientific">Polymorphospora lycopeni</name>
    <dbReference type="NCBI Taxonomy" id="3140240"/>
    <lineage>
        <taxon>Bacteria</taxon>
        <taxon>Bacillati</taxon>
        <taxon>Actinomycetota</taxon>
        <taxon>Actinomycetes</taxon>
        <taxon>Micromonosporales</taxon>
        <taxon>Micromonosporaceae</taxon>
        <taxon>Polymorphospora</taxon>
    </lineage>
</organism>
<dbReference type="EMBL" id="JBCGDC010000027">
    <property type="protein sequence ID" value="MFB6393822.1"/>
    <property type="molecule type" value="Genomic_DNA"/>
</dbReference>
<feature type="domain" description="Aerobactin siderophore biosynthesis IucA/IucC-like C-terminal" evidence="5">
    <location>
        <begin position="391"/>
        <end position="506"/>
    </location>
</feature>
<comment type="caution">
    <text evidence="6">The sequence shown here is derived from an EMBL/GenBank/DDBJ whole genome shotgun (WGS) entry which is preliminary data.</text>
</comment>
<evidence type="ECO:0000313" key="6">
    <source>
        <dbReference type="EMBL" id="MFB6393822.1"/>
    </source>
</evidence>
<dbReference type="Proteomes" id="UP001582793">
    <property type="component" value="Unassembled WGS sequence"/>
</dbReference>
<accession>A0ABV5CP89</accession>
<dbReference type="PANTHER" id="PTHR34384:SF5">
    <property type="entry name" value="L-2,3-DIAMINOPROPANOATE--CITRATE LIGASE"/>
    <property type="match status" value="1"/>
</dbReference>
<dbReference type="Gene3D" id="6.10.250.3370">
    <property type="match status" value="1"/>
</dbReference>
<evidence type="ECO:0000313" key="7">
    <source>
        <dbReference type="Proteomes" id="UP001582793"/>
    </source>
</evidence>
<comment type="similarity">
    <text evidence="2">Belongs to the IucA/IucC family.</text>
</comment>
<protein>
    <submittedName>
        <fullName evidence="6">IucA/IucC family protein</fullName>
    </submittedName>
</protein>
<sequence>MQGRTGPRSGHPDSATNRTPEPTSGPERTAVALAAQRPDLLAAYTAALPGARAAVLGRLWTALSREPVPGVTGRTTDAGRLTVTLADGRRLTGPPPAPYVSPPDRLDLELDGVTVAGPAPLVAALGDGVAPTTGAHRRLADELDDSVANLALARAAQPAPDGGPPALTRPGRTDADWEQLVVDGHPLHPGCRTRYGMSTADVLAYAPEHRPTVDLELVEVPADRWLTTGSGLPPVLPMHPWQAAHLLDTYPWLRRTGRTRPARPLMSLRTLAPLDDPGHHVKTAVDVQMTSAVRTVSAAAVRNGPPVTALLAGLAARIGGLTVLPETAAGAVLVDGEPCRSLAVVVRRAPAPDPGETVLPLAALAAPSPADGRPLVTEAVTLGYGGDPAGWLTDLARVLLPPLLRMLDLGVALEAHGQNTLVGLRHGRPTRLFYRDVGGIRLSPARLARHGVTAPPVHGDLATDDPAELRDTLLAAAGTVLTEQVAVLSRAYGTDPRTLWSAVAAAAPDDDLLFRPTLPVKATTAMRMAADPLDVVWARVPNPLAEPR</sequence>
<feature type="domain" description="Aerobactin siderophore biosynthesis IucA/IucC N-terminal" evidence="4">
    <location>
        <begin position="175"/>
        <end position="226"/>
    </location>
</feature>